<proteinExistence type="predicted"/>
<evidence type="ECO:0000313" key="5">
    <source>
        <dbReference type="Proteomes" id="UP000330809"/>
    </source>
</evidence>
<dbReference type="CDD" id="cd01293">
    <property type="entry name" value="Bact_CD"/>
    <property type="match status" value="1"/>
</dbReference>
<dbReference type="Proteomes" id="UP000330809">
    <property type="component" value="Unassembled WGS sequence"/>
</dbReference>
<dbReference type="InterPro" id="IPR032466">
    <property type="entry name" value="Metal_Hydrolase"/>
</dbReference>
<dbReference type="GO" id="GO:0046872">
    <property type="term" value="F:metal ion binding"/>
    <property type="evidence" value="ECO:0007669"/>
    <property type="project" value="UniProtKB-KW"/>
</dbReference>
<dbReference type="Pfam" id="PF07969">
    <property type="entry name" value="Amidohydro_3"/>
    <property type="match status" value="1"/>
</dbReference>
<dbReference type="AlphaFoldDB" id="A0A449IRG7"/>
<dbReference type="InterPro" id="IPR013108">
    <property type="entry name" value="Amidohydro_3"/>
</dbReference>
<reference evidence="4 5" key="1">
    <citation type="submission" date="2019-02" db="EMBL/GenBank/DDBJ databases">
        <authorList>
            <consortium name="Pathogen Informatics"/>
        </authorList>
    </citation>
    <scope>NUCLEOTIDE SEQUENCE [LARGE SCALE GENOMIC DNA]</scope>
    <source>
        <strain evidence="4 5">3012STDY7103891</strain>
    </source>
</reference>
<dbReference type="InterPro" id="IPR052349">
    <property type="entry name" value="Metallo-hydrolase_Enzymes"/>
</dbReference>
<keyword evidence="2 4" id="KW-0378">Hydrolase</keyword>
<dbReference type="InterPro" id="IPR011059">
    <property type="entry name" value="Metal-dep_hydrolase_composite"/>
</dbReference>
<dbReference type="EMBL" id="CAACYJ010000040">
    <property type="protein sequence ID" value="VFB22043.1"/>
    <property type="molecule type" value="Genomic_DNA"/>
</dbReference>
<evidence type="ECO:0000259" key="3">
    <source>
        <dbReference type="Pfam" id="PF07969"/>
    </source>
</evidence>
<name>A0A449IRG7_PSEFR</name>
<keyword evidence="1" id="KW-0479">Metal-binding</keyword>
<evidence type="ECO:0000256" key="2">
    <source>
        <dbReference type="ARBA" id="ARBA00022801"/>
    </source>
</evidence>
<dbReference type="EC" id="3.5.4.1" evidence="4"/>
<protein>
    <submittedName>
        <fullName evidence="4">Amidohydrolase</fullName>
        <ecNumber evidence="4">3.5.4.1</ecNumber>
    </submittedName>
</protein>
<dbReference type="Gene3D" id="3.20.20.140">
    <property type="entry name" value="Metal-dependent hydrolases"/>
    <property type="match status" value="1"/>
</dbReference>
<accession>A0A449IRG7</accession>
<evidence type="ECO:0000313" key="4">
    <source>
        <dbReference type="EMBL" id="VFB22043.1"/>
    </source>
</evidence>
<dbReference type="Gene3D" id="2.30.40.10">
    <property type="entry name" value="Urease, subunit C, domain 1"/>
    <property type="match status" value="1"/>
</dbReference>
<dbReference type="PANTHER" id="PTHR32027:SF0">
    <property type="entry name" value="CYTOSINE DEAMINASE"/>
    <property type="match status" value="1"/>
</dbReference>
<dbReference type="FunFam" id="3.20.20.140:FF:000019">
    <property type="entry name" value="Cytosine deaminase"/>
    <property type="match status" value="1"/>
</dbReference>
<sequence length="407" mass="44324">MDLIFRNVRIADGKPLTDVAVHNGKVAIISPGITVRARQEVQGNGNVLMPAFVEGHLHLEKAYVMHRKVNRTGTLKEAIAVTAELKPMLTREDILERSTQVLRSLVQAGTTHVRAHAEFDPSQGFTGFDVVLELRKKFRDMIDIQVVAFPQEGIFKLPGMKHMMFAAMEKGADVVGGIPYNDRSPFEHIDYVFSLAKQFGKDIDFHQDFADTAENMTIEYLARKTIKEGYEGRVCVGHLTSLGAVAAEQRVGIISLIRDAGISVMCLPATDLHLGARGDSHNVRRSLTPVRALRDGGVNVCLATNNIRNAFTPYGTGDLLNIAQLAMPACHLGGADDQATVLGMLTTNPAKALGLDNYGLETGKNADLVLVDTQSVAGVILDLPARLMVLKRGKIVATSNYNRSIAF</sequence>
<dbReference type="GO" id="GO:0004131">
    <property type="term" value="F:cytosine deaminase activity"/>
    <property type="evidence" value="ECO:0007669"/>
    <property type="project" value="UniProtKB-EC"/>
</dbReference>
<dbReference type="SUPFAM" id="SSF51556">
    <property type="entry name" value="Metallo-dependent hydrolases"/>
    <property type="match status" value="1"/>
</dbReference>
<dbReference type="SUPFAM" id="SSF51338">
    <property type="entry name" value="Composite domain of metallo-dependent hydrolases"/>
    <property type="match status" value="1"/>
</dbReference>
<organism evidence="4 5">
    <name type="scientific">Pseudomonas fragi</name>
    <dbReference type="NCBI Taxonomy" id="296"/>
    <lineage>
        <taxon>Bacteria</taxon>
        <taxon>Pseudomonadati</taxon>
        <taxon>Pseudomonadota</taxon>
        <taxon>Gammaproteobacteria</taxon>
        <taxon>Pseudomonadales</taxon>
        <taxon>Pseudomonadaceae</taxon>
        <taxon>Pseudomonas</taxon>
    </lineage>
</organism>
<feature type="domain" description="Amidohydrolase 3" evidence="3">
    <location>
        <begin position="73"/>
        <end position="396"/>
    </location>
</feature>
<evidence type="ECO:0000256" key="1">
    <source>
        <dbReference type="ARBA" id="ARBA00022723"/>
    </source>
</evidence>
<dbReference type="RefSeq" id="WP_133145011.1">
    <property type="nucleotide sequence ID" value="NZ_CAACYJ010000040.1"/>
</dbReference>
<dbReference type="PANTHER" id="PTHR32027">
    <property type="entry name" value="CYTOSINE DEAMINASE"/>
    <property type="match status" value="1"/>
</dbReference>
<gene>
    <name evidence="4" type="primary">codA_2</name>
    <name evidence="4" type="ORF">NCTC10754_04727</name>
</gene>